<evidence type="ECO:0000313" key="3">
    <source>
        <dbReference type="Proteomes" id="UP000191342"/>
    </source>
</evidence>
<reference evidence="3" key="1">
    <citation type="journal article" date="2017" name="Nat. Microbiol.">
        <title>Global analysis of biosynthetic gene clusters reveals vast potential of secondary metabolite production in Penicillium species.</title>
        <authorList>
            <person name="Nielsen J.C."/>
            <person name="Grijseels S."/>
            <person name="Prigent S."/>
            <person name="Ji B."/>
            <person name="Dainat J."/>
            <person name="Nielsen K.F."/>
            <person name="Frisvad J.C."/>
            <person name="Workman M."/>
            <person name="Nielsen J."/>
        </authorList>
    </citation>
    <scope>NUCLEOTIDE SEQUENCE [LARGE SCALE GENOMIC DNA]</scope>
    <source>
        <strain evidence="3">IBT 14082</strain>
    </source>
</reference>
<comment type="caution">
    <text evidence="2">The sequence shown here is derived from an EMBL/GenBank/DDBJ whole genome shotgun (WGS) entry which is preliminary data.</text>
</comment>
<feature type="region of interest" description="Disordered" evidence="1">
    <location>
        <begin position="123"/>
        <end position="156"/>
    </location>
</feature>
<organism evidence="2 3">
    <name type="scientific">Penicillium flavigenum</name>
    <dbReference type="NCBI Taxonomy" id="254877"/>
    <lineage>
        <taxon>Eukaryota</taxon>
        <taxon>Fungi</taxon>
        <taxon>Dikarya</taxon>
        <taxon>Ascomycota</taxon>
        <taxon>Pezizomycotina</taxon>
        <taxon>Eurotiomycetes</taxon>
        <taxon>Eurotiomycetidae</taxon>
        <taxon>Eurotiales</taxon>
        <taxon>Aspergillaceae</taxon>
        <taxon>Penicillium</taxon>
    </lineage>
</organism>
<evidence type="ECO:0000256" key="1">
    <source>
        <dbReference type="SAM" id="MobiDB-lite"/>
    </source>
</evidence>
<dbReference type="EMBL" id="MLQL01000009">
    <property type="protein sequence ID" value="OQE24988.1"/>
    <property type="molecule type" value="Genomic_DNA"/>
</dbReference>
<dbReference type="Proteomes" id="UP000191342">
    <property type="component" value="Unassembled WGS sequence"/>
</dbReference>
<evidence type="ECO:0000313" key="2">
    <source>
        <dbReference type="EMBL" id="OQE24988.1"/>
    </source>
</evidence>
<dbReference type="AlphaFoldDB" id="A0A1V6TF66"/>
<feature type="compositionally biased region" description="Polar residues" evidence="1">
    <location>
        <begin position="197"/>
        <end position="210"/>
    </location>
</feature>
<accession>A0A1V6TF66</accession>
<keyword evidence="3" id="KW-1185">Reference proteome</keyword>
<protein>
    <submittedName>
        <fullName evidence="2">Uncharacterized protein</fullName>
    </submittedName>
</protein>
<feature type="compositionally biased region" description="Polar residues" evidence="1">
    <location>
        <begin position="124"/>
        <end position="140"/>
    </location>
</feature>
<dbReference type="STRING" id="254877.A0A1V6TF66"/>
<dbReference type="OrthoDB" id="3548481at2759"/>
<gene>
    <name evidence="2" type="ORF">PENFLA_c009G10445</name>
</gene>
<name>A0A1V6TF66_9EURO</name>
<sequence length="469" mass="51113">MSHTHDMKREVMFTDDISALQRLKGTMRYKVGESSCLPGEDDLRPVPAPCPKGHPPGAAFQVMGVSRPTRLPMTCQDGPRQNLVCLALVKLEMQFLSAASGSGFASYHHSPFAIQTPNLPDESTIVSKKASSSLNESPASPNEPTPSPSDPAIGPNTAISILTESVADLKRIIAHLTESVTDLGNSISNLKESILTKSPTGSNQSVTSLEELSGPSERPTRSSKRLLNRAAGKLGEEFSGFVAFLEGYVAIDIAKNMLRLPIPANVCKRLVYFSDASIRSFYGAVVIVRTKSFISPKWEGKGIPYHSKIDSTAVLELFGIACALELAIKDIDKPHAMVNQSLPQDKEFFQDHLLQTRSHLHTKSQELFIFTDDTFALKRISGDLPYPPGGDISSQLEVIGRHSKALDDLGVYIELHLSPGHREIPGNRKAGELARRIQNRIERKQTCLMIKPTQDEPVEAASGPSSRAS</sequence>
<proteinExistence type="predicted"/>
<feature type="region of interest" description="Disordered" evidence="1">
    <location>
        <begin position="197"/>
        <end position="223"/>
    </location>
</feature>